<reference evidence="2" key="1">
    <citation type="submission" date="2021-01" db="EMBL/GenBank/DDBJ databases">
        <authorList>
            <person name="Corre E."/>
            <person name="Pelletier E."/>
            <person name="Niang G."/>
            <person name="Scheremetjew M."/>
            <person name="Finn R."/>
            <person name="Kale V."/>
            <person name="Holt S."/>
            <person name="Cochrane G."/>
            <person name="Meng A."/>
            <person name="Brown T."/>
            <person name="Cohen L."/>
        </authorList>
    </citation>
    <scope>NUCLEOTIDE SEQUENCE</scope>
    <source>
        <strain evidence="2">CCMP147</strain>
    </source>
</reference>
<feature type="compositionally biased region" description="Polar residues" evidence="1">
    <location>
        <begin position="47"/>
        <end position="56"/>
    </location>
</feature>
<evidence type="ECO:0000256" key="1">
    <source>
        <dbReference type="SAM" id="MobiDB-lite"/>
    </source>
</evidence>
<gene>
    <name evidence="2" type="ORF">TDUB1175_LOCUS24735</name>
</gene>
<protein>
    <submittedName>
        <fullName evidence="2">Uncharacterized protein</fullName>
    </submittedName>
</protein>
<accession>A0A7R9WKY2</accession>
<dbReference type="AlphaFoldDB" id="A0A7R9WKY2"/>
<feature type="region of interest" description="Disordered" evidence="1">
    <location>
        <begin position="261"/>
        <end position="284"/>
    </location>
</feature>
<sequence length="284" mass="30744">MDEFSGFTMTIEGVELPQPPPSRTATPRSIMRRRRGDRTGGKRVRFNGTSSSSASKTEIDADQAPVDQVRAKVLCLLKPSSEMTSVEKEDAWWQDADFVHFRGTAQLISAEIRRRSLESAASVGKAPGYAQVVVHAMEVCRHAASAEVSGLWAHGDVCNPLPKKVLTYLTHYSTVGHSRRGLEKWSVPYRKELCEAHRASAVQAVLEAQKESLSSSLKDEAIGAASKRLSRGARMFALAMGAADAAAVGHKPQQHVEGCACTSGTRRRSSATRASRRKVVSAAA</sequence>
<feature type="region of interest" description="Disordered" evidence="1">
    <location>
        <begin position="1"/>
        <end position="62"/>
    </location>
</feature>
<organism evidence="2">
    <name type="scientific">Pseudictyota dubia</name>
    <dbReference type="NCBI Taxonomy" id="2749911"/>
    <lineage>
        <taxon>Eukaryota</taxon>
        <taxon>Sar</taxon>
        <taxon>Stramenopiles</taxon>
        <taxon>Ochrophyta</taxon>
        <taxon>Bacillariophyta</taxon>
        <taxon>Mediophyceae</taxon>
        <taxon>Biddulphiophycidae</taxon>
        <taxon>Eupodiscales</taxon>
        <taxon>Odontellaceae</taxon>
        <taxon>Pseudictyota</taxon>
    </lineage>
</organism>
<evidence type="ECO:0000313" key="2">
    <source>
        <dbReference type="EMBL" id="CAD8326315.1"/>
    </source>
</evidence>
<dbReference type="EMBL" id="HBED01049077">
    <property type="protein sequence ID" value="CAD8326315.1"/>
    <property type="molecule type" value="Transcribed_RNA"/>
</dbReference>
<proteinExistence type="predicted"/>
<feature type="compositionally biased region" description="Basic residues" evidence="1">
    <location>
        <begin position="265"/>
        <end position="284"/>
    </location>
</feature>
<feature type="compositionally biased region" description="Basic residues" evidence="1">
    <location>
        <begin position="30"/>
        <end position="45"/>
    </location>
</feature>
<name>A0A7R9WKY2_9STRA</name>